<dbReference type="Pfam" id="PF14028">
    <property type="entry name" value="Lant_dehydr_C"/>
    <property type="match status" value="1"/>
</dbReference>
<sequence length="958" mass="103997">MRRERTFALHTEFPVLARTPLLASRPSSGAARVLSGSFLEAVRFASRSLATVTDDALDADERLATTVHAYERRARTRATPRGAFAGVQVAQVTGRDARFSVGQNHRARSTPSAAWLNDVANQLLNDPEVLDAVLLAFNDLAVRRGDRYEHESAIGSGKPERTTLRATPAVELIVGTCRTPACLAQVAAAIKARWPSVPADIVRATVQRLARTGLLLVDLLPDDVAQEPLKHLLARVPACHEMAGPLVELRDLLAEADKYPPGTDERLEALGEARAICDRIAPHESPITVDVAIDADVQVPRSLLAEAADAAGLLWSITPSPEILGAYHSRFVDRYGIQRRVPLLAVVDPVTGLGSPDDDEPPGPEKTPIRGRVLAGLIADAAARHSTEVMLGEDAVAALRVTGERVAPSSAELYARVLSESPDHLAKGRYLLAAYLGSTQDAGSTLGRFSSLLHLPSLAVDPAVPLRAEVVVRPRLAALATVALPAGFVPQRICVGTVPGPGDLTLADLDLASDGHRLTLWSRSLDREIAPVLFSRIGPAYITPAVRVLQDLANAGANPWHSWTWGPLDDAPFVPQVRWRNTILSPARWRLPHPLVVAVADTVAWESELARWRSAAVPTVPRFVVTQDADQRLLLDLDDPRDRELLRRYVRRGADAVSALPGGPDAVQDVANGPDGRHVLELVVPLQGPRRVPAADDNRPAIWTPPVIHLPGGRWLSATIPSPSIHHDDLLRQIGDLTTALRCHVDRWFWLRYDSAAHGPHLRVRFAGEPSLLSTVVLPALSDRFATWMAHGLVGRLVIESYEPETDRYGGPEAIDAAERVFDADSDLALSLLADTPDENTRLVLAALSAIGIARGLTGEPNAAVGRPRLDRPQRRRVNELRAEALSGPAVLLDQLGREMWDRREGALTVYRDTVPVGRRADCASSMVHMHANRLGLDRDQEHVARALAADLLARERR</sequence>
<dbReference type="EMBL" id="CP043661">
    <property type="protein sequence ID" value="QNE18300.1"/>
    <property type="molecule type" value="Genomic_DNA"/>
</dbReference>
<dbReference type="InterPro" id="IPR023809">
    <property type="entry name" value="Thiopep_bacteriocin_synth_dom"/>
</dbReference>
<dbReference type="KEGG" id="kqi:F1D05_10855"/>
<dbReference type="InterPro" id="IPR006827">
    <property type="entry name" value="Lant_deHydtase_N"/>
</dbReference>
<dbReference type="AlphaFoldDB" id="A0A7G6WWD5"/>
<gene>
    <name evidence="3" type="ORF">F1D05_10855</name>
</gene>
<evidence type="ECO:0000259" key="2">
    <source>
        <dbReference type="Pfam" id="PF14028"/>
    </source>
</evidence>
<accession>A0A7G6WWD5</accession>
<dbReference type="NCBIfam" id="TIGR03891">
    <property type="entry name" value="thiopep_ocin"/>
    <property type="match status" value="1"/>
</dbReference>
<name>A0A7G6WWD5_9ACTN</name>
<dbReference type="Proteomes" id="UP000515563">
    <property type="component" value="Chromosome"/>
</dbReference>
<proteinExistence type="predicted"/>
<dbReference type="RefSeq" id="WP_185447339.1">
    <property type="nucleotide sequence ID" value="NZ_CP043661.1"/>
</dbReference>
<keyword evidence="4" id="KW-1185">Reference proteome</keyword>
<evidence type="ECO:0000259" key="1">
    <source>
        <dbReference type="Pfam" id="PF04738"/>
    </source>
</evidence>
<dbReference type="Pfam" id="PF04738">
    <property type="entry name" value="Lant_dehydr_N"/>
    <property type="match status" value="1"/>
</dbReference>
<feature type="domain" description="Thiopeptide-type bacteriocin biosynthesis" evidence="2">
    <location>
        <begin position="715"/>
        <end position="951"/>
    </location>
</feature>
<evidence type="ECO:0000313" key="3">
    <source>
        <dbReference type="EMBL" id="QNE18300.1"/>
    </source>
</evidence>
<evidence type="ECO:0000313" key="4">
    <source>
        <dbReference type="Proteomes" id="UP000515563"/>
    </source>
</evidence>
<feature type="domain" description="Lantibiotic dehydratase N-terminal" evidence="1">
    <location>
        <begin position="38"/>
        <end position="646"/>
    </location>
</feature>
<protein>
    <submittedName>
        <fullName evidence="3">Lantibiotic dehydratase</fullName>
    </submittedName>
</protein>
<reference evidence="4" key="1">
    <citation type="submission" date="2019-09" db="EMBL/GenBank/DDBJ databases">
        <title>Antimicrobial potential of Antarctic Bacteria.</title>
        <authorList>
            <person name="Benaud N."/>
            <person name="Edwards R.J."/>
            <person name="Ferrari B.C."/>
        </authorList>
    </citation>
    <scope>NUCLEOTIDE SEQUENCE [LARGE SCALE GENOMIC DNA]</scope>
    <source>
        <strain evidence="4">SPB151</strain>
    </source>
</reference>
<organism evidence="3 4">
    <name type="scientific">Kribbella qitaiheensis</name>
    <dbReference type="NCBI Taxonomy" id="1544730"/>
    <lineage>
        <taxon>Bacteria</taxon>
        <taxon>Bacillati</taxon>
        <taxon>Actinomycetota</taxon>
        <taxon>Actinomycetes</taxon>
        <taxon>Propionibacteriales</taxon>
        <taxon>Kribbellaceae</taxon>
        <taxon>Kribbella</taxon>
    </lineage>
</organism>
<reference evidence="3 4" key="2">
    <citation type="journal article" date="2020" name="Microbiol. Resour. Announc.">
        <title>Antarctic desert soil bacteria exhibit high novel natural product potential, evaluated through long-read genome sequencing and comparative genomics.</title>
        <authorList>
            <person name="Benaud N."/>
            <person name="Edwards R.J."/>
            <person name="Amos T.G."/>
            <person name="D'Agostino P.M."/>
            <person name="Gutierrez-Chavez C."/>
            <person name="Montgomery K."/>
            <person name="Nicetic I."/>
            <person name="Ferrari B.C."/>
        </authorList>
    </citation>
    <scope>NUCLEOTIDE SEQUENCE [LARGE SCALE GENOMIC DNA]</scope>
    <source>
        <strain evidence="3 4">SPB151</strain>
    </source>
</reference>